<dbReference type="HAMAP" id="MF_00041">
    <property type="entry name" value="Cys_tRNA_synth"/>
    <property type="match status" value="1"/>
</dbReference>
<dbReference type="AlphaFoldDB" id="A0A2H0UE83"/>
<dbReference type="InterPro" id="IPR014729">
    <property type="entry name" value="Rossmann-like_a/b/a_fold"/>
</dbReference>
<feature type="binding site" evidence="12">
    <location>
        <position position="295"/>
    </location>
    <ligand>
        <name>ATP</name>
        <dbReference type="ChEBI" id="CHEBI:30616"/>
    </ligand>
</feature>
<feature type="domain" description="Cysteinyl-tRNA synthetase class Ia DALR" evidence="13">
    <location>
        <begin position="368"/>
        <end position="422"/>
    </location>
</feature>
<dbReference type="EMBL" id="PFBI01000004">
    <property type="protein sequence ID" value="PIR84712.1"/>
    <property type="molecule type" value="Genomic_DNA"/>
</dbReference>
<dbReference type="InterPro" id="IPR015803">
    <property type="entry name" value="Cys-tRNA-ligase"/>
</dbReference>
<evidence type="ECO:0000259" key="13">
    <source>
        <dbReference type="SMART" id="SM00840"/>
    </source>
</evidence>
<feature type="short sequence motif" description="'HIGH' region" evidence="12">
    <location>
        <begin position="45"/>
        <end position="55"/>
    </location>
</feature>
<organism evidence="14 15">
    <name type="scientific">Candidatus Kaiserbacteria bacterium CG10_big_fil_rev_8_21_14_0_10_47_16</name>
    <dbReference type="NCBI Taxonomy" id="1974608"/>
    <lineage>
        <taxon>Bacteria</taxon>
        <taxon>Candidatus Kaiseribacteriota</taxon>
    </lineage>
</organism>
<keyword evidence="8 12" id="KW-0862">Zinc</keyword>
<name>A0A2H0UE83_9BACT</name>
<evidence type="ECO:0000256" key="4">
    <source>
        <dbReference type="ARBA" id="ARBA00022490"/>
    </source>
</evidence>
<reference evidence="15" key="1">
    <citation type="submission" date="2017-09" db="EMBL/GenBank/DDBJ databases">
        <title>Depth-based differentiation of microbial function through sediment-hosted aquifers and enrichment of novel symbionts in the deep terrestrial subsurface.</title>
        <authorList>
            <person name="Probst A.J."/>
            <person name="Ladd B."/>
            <person name="Jarett J.K."/>
            <person name="Geller-Mcgrath D.E."/>
            <person name="Sieber C.M.K."/>
            <person name="Emerson J.B."/>
            <person name="Anantharaman K."/>
            <person name="Thomas B.C."/>
            <person name="Malmstrom R."/>
            <person name="Stieglmeier M."/>
            <person name="Klingl A."/>
            <person name="Woyke T."/>
            <person name="Ryan C.M."/>
            <person name="Banfield J.F."/>
        </authorList>
    </citation>
    <scope>NUCLEOTIDE SEQUENCE [LARGE SCALE GENOMIC DNA]</scope>
</reference>
<evidence type="ECO:0000256" key="5">
    <source>
        <dbReference type="ARBA" id="ARBA00022598"/>
    </source>
</evidence>
<dbReference type="InterPro" id="IPR015273">
    <property type="entry name" value="Cys-tRNA-synt_Ia_DALR"/>
</dbReference>
<evidence type="ECO:0000256" key="3">
    <source>
        <dbReference type="ARBA" id="ARBA00011245"/>
    </source>
</evidence>
<evidence type="ECO:0000256" key="1">
    <source>
        <dbReference type="ARBA" id="ARBA00004496"/>
    </source>
</evidence>
<dbReference type="SUPFAM" id="SSF52374">
    <property type="entry name" value="Nucleotidylyl transferase"/>
    <property type="match status" value="1"/>
</dbReference>
<evidence type="ECO:0000313" key="15">
    <source>
        <dbReference type="Proteomes" id="UP000229344"/>
    </source>
</evidence>
<gene>
    <name evidence="12" type="primary">cysS</name>
    <name evidence="14" type="ORF">COU16_00805</name>
</gene>
<dbReference type="Pfam" id="PF23493">
    <property type="entry name" value="CysS_C"/>
    <property type="match status" value="1"/>
</dbReference>
<accession>A0A2H0UE83</accession>
<dbReference type="Gene3D" id="3.40.50.620">
    <property type="entry name" value="HUPs"/>
    <property type="match status" value="1"/>
</dbReference>
<dbReference type="SUPFAM" id="SSF47323">
    <property type="entry name" value="Anticodon-binding domain of a subclass of class I aminoacyl-tRNA synthetases"/>
    <property type="match status" value="1"/>
</dbReference>
<evidence type="ECO:0000256" key="8">
    <source>
        <dbReference type="ARBA" id="ARBA00022833"/>
    </source>
</evidence>
<dbReference type="GO" id="GO:0005829">
    <property type="term" value="C:cytosol"/>
    <property type="evidence" value="ECO:0007669"/>
    <property type="project" value="TreeGrafter"/>
</dbReference>
<evidence type="ECO:0000256" key="9">
    <source>
        <dbReference type="ARBA" id="ARBA00022840"/>
    </source>
</evidence>
<feature type="binding site" evidence="12">
    <location>
        <position position="260"/>
    </location>
    <ligand>
        <name>Zn(2+)</name>
        <dbReference type="ChEBI" id="CHEBI:29105"/>
    </ligand>
</feature>
<comment type="caution">
    <text evidence="12">Lacks conserved residue(s) required for the propagation of feature annotation.</text>
</comment>
<dbReference type="InterPro" id="IPR024909">
    <property type="entry name" value="Cys-tRNA/MSH_ligase"/>
</dbReference>
<comment type="cofactor">
    <cofactor evidence="12">
        <name>Zn(2+)</name>
        <dbReference type="ChEBI" id="CHEBI:29105"/>
    </cofactor>
    <text evidence="12">Binds 1 zinc ion per subunit.</text>
</comment>
<dbReference type="Gene3D" id="1.20.120.1910">
    <property type="entry name" value="Cysteine-tRNA ligase, C-terminal anti-codon recognition domain"/>
    <property type="match status" value="1"/>
</dbReference>
<comment type="caution">
    <text evidence="14">The sequence shown here is derived from an EMBL/GenBank/DDBJ whole genome shotgun (WGS) entry which is preliminary data.</text>
</comment>
<dbReference type="GO" id="GO:0006423">
    <property type="term" value="P:cysteinyl-tRNA aminoacylation"/>
    <property type="evidence" value="ECO:0007669"/>
    <property type="project" value="UniProtKB-UniRule"/>
</dbReference>
<dbReference type="InterPro" id="IPR032678">
    <property type="entry name" value="tRNA-synt_1_cat_dom"/>
</dbReference>
<keyword evidence="4 12" id="KW-0963">Cytoplasm</keyword>
<sequence length="483" mass="54625">MFGLFRKEKDSAQATALSLYNTASGKKEPFVPLQKGVVSMYSCGPTVYDHIHIGNLRAYLLPDITKRALQYQGFTVHHTINFTDFGHLTDDGDEGEDKMMKALKRDGKPITLAAMRDVAEIYMQSFKDDNLRFRNIPPTYYTPASDYVQEQIVLITTLMDKGYAYEISDGVYFDVTKFPEYGVLGNVDITKLKDGARVEINPEKHHPADFALWKKGMLGWDSKWGKGFPGWHIECTAMAFATLGKQIDIHTGGEDLKYTHHNGEIAQAEAITKKPFVHYWLHNAHISVNDTKIAKSLGNGIRLSGLEDRGYSPESYRYWLLTGHYRSPMNFTFEALDGARQALFRLKRYIFEEWKNESGEINHGYKVKFLTAINDDLDTPKAIALMWELVKDTTVISKDKVATLREFDIVLGLGLSDASDVAARALGVIEAEDIPDDIKKLLEERETARKNKDFAEADRLREALNLQGYTVEDSPQGARVSKV</sequence>
<evidence type="ECO:0000256" key="2">
    <source>
        <dbReference type="ARBA" id="ARBA00005594"/>
    </source>
</evidence>
<comment type="catalytic activity">
    <reaction evidence="12">
        <text>tRNA(Cys) + L-cysteine + ATP = L-cysteinyl-tRNA(Cys) + AMP + diphosphate</text>
        <dbReference type="Rhea" id="RHEA:17773"/>
        <dbReference type="Rhea" id="RHEA-COMP:9661"/>
        <dbReference type="Rhea" id="RHEA-COMP:9679"/>
        <dbReference type="ChEBI" id="CHEBI:30616"/>
        <dbReference type="ChEBI" id="CHEBI:33019"/>
        <dbReference type="ChEBI" id="CHEBI:35235"/>
        <dbReference type="ChEBI" id="CHEBI:78442"/>
        <dbReference type="ChEBI" id="CHEBI:78517"/>
        <dbReference type="ChEBI" id="CHEBI:456215"/>
        <dbReference type="EC" id="6.1.1.16"/>
    </reaction>
</comment>
<keyword evidence="9 12" id="KW-0067">ATP-binding</keyword>
<keyword evidence="6 12" id="KW-0479">Metal-binding</keyword>
<dbReference type="PRINTS" id="PR00983">
    <property type="entry name" value="TRNASYNTHCYS"/>
</dbReference>
<keyword evidence="10 12" id="KW-0648">Protein biosynthesis</keyword>
<keyword evidence="7 12" id="KW-0547">Nucleotide-binding</keyword>
<dbReference type="EC" id="6.1.1.16" evidence="12"/>
<keyword evidence="11 12" id="KW-0030">Aminoacyl-tRNA synthetase</keyword>
<dbReference type="SMART" id="SM00840">
    <property type="entry name" value="DALR_2"/>
    <property type="match status" value="1"/>
</dbReference>
<evidence type="ECO:0000256" key="6">
    <source>
        <dbReference type="ARBA" id="ARBA00022723"/>
    </source>
</evidence>
<dbReference type="PANTHER" id="PTHR10890:SF3">
    <property type="entry name" value="CYSTEINE--TRNA LIGASE, CYTOPLASMIC"/>
    <property type="match status" value="1"/>
</dbReference>
<evidence type="ECO:0000256" key="11">
    <source>
        <dbReference type="ARBA" id="ARBA00023146"/>
    </source>
</evidence>
<evidence type="ECO:0000256" key="7">
    <source>
        <dbReference type="ARBA" id="ARBA00022741"/>
    </source>
</evidence>
<proteinExistence type="inferred from homology"/>
<dbReference type="Proteomes" id="UP000229344">
    <property type="component" value="Unassembled WGS sequence"/>
</dbReference>
<dbReference type="GO" id="GO:0008270">
    <property type="term" value="F:zinc ion binding"/>
    <property type="evidence" value="ECO:0007669"/>
    <property type="project" value="UniProtKB-UniRule"/>
</dbReference>
<dbReference type="NCBIfam" id="TIGR00435">
    <property type="entry name" value="cysS"/>
    <property type="match status" value="1"/>
</dbReference>
<feature type="binding site" evidence="12">
    <location>
        <position position="264"/>
    </location>
    <ligand>
        <name>Zn(2+)</name>
        <dbReference type="ChEBI" id="CHEBI:29105"/>
    </ligand>
</feature>
<comment type="subcellular location">
    <subcellularLocation>
        <location evidence="1 12">Cytoplasm</location>
    </subcellularLocation>
</comment>
<dbReference type="Pfam" id="PF01406">
    <property type="entry name" value="tRNA-synt_1e"/>
    <property type="match status" value="1"/>
</dbReference>
<evidence type="ECO:0000256" key="12">
    <source>
        <dbReference type="HAMAP-Rule" id="MF_00041"/>
    </source>
</evidence>
<dbReference type="InterPro" id="IPR056411">
    <property type="entry name" value="CysS_C"/>
</dbReference>
<evidence type="ECO:0000256" key="10">
    <source>
        <dbReference type="ARBA" id="ARBA00022917"/>
    </source>
</evidence>
<comment type="similarity">
    <text evidence="2 12">Belongs to the class-I aminoacyl-tRNA synthetase family.</text>
</comment>
<protein>
    <recommendedName>
        <fullName evidence="12">Cysteine--tRNA ligase</fullName>
        <ecNumber evidence="12">6.1.1.16</ecNumber>
    </recommendedName>
    <alternativeName>
        <fullName evidence="12">Cysteinyl-tRNA synthetase</fullName>
        <shortName evidence="12">CysRS</shortName>
    </alternativeName>
</protein>
<feature type="binding site" evidence="12">
    <location>
        <position position="235"/>
    </location>
    <ligand>
        <name>Zn(2+)</name>
        <dbReference type="ChEBI" id="CHEBI:29105"/>
    </ligand>
</feature>
<evidence type="ECO:0000313" key="14">
    <source>
        <dbReference type="EMBL" id="PIR84712.1"/>
    </source>
</evidence>
<dbReference type="GO" id="GO:0005524">
    <property type="term" value="F:ATP binding"/>
    <property type="evidence" value="ECO:0007669"/>
    <property type="project" value="UniProtKB-UniRule"/>
</dbReference>
<comment type="subunit">
    <text evidence="3 12">Monomer.</text>
</comment>
<dbReference type="PANTHER" id="PTHR10890">
    <property type="entry name" value="CYSTEINYL-TRNA SYNTHETASE"/>
    <property type="match status" value="1"/>
</dbReference>
<dbReference type="InterPro" id="IPR009080">
    <property type="entry name" value="tRNAsynth_Ia_anticodon-bd"/>
</dbReference>
<feature type="binding site" evidence="12">
    <location>
        <position position="43"/>
    </location>
    <ligand>
        <name>Zn(2+)</name>
        <dbReference type="ChEBI" id="CHEBI:29105"/>
    </ligand>
</feature>
<dbReference type="GO" id="GO:0004817">
    <property type="term" value="F:cysteine-tRNA ligase activity"/>
    <property type="evidence" value="ECO:0007669"/>
    <property type="project" value="UniProtKB-UniRule"/>
</dbReference>
<keyword evidence="5 12" id="KW-0436">Ligase</keyword>